<evidence type="ECO:0000313" key="1">
    <source>
        <dbReference type="EMBL" id="MBY82511.1"/>
    </source>
</evidence>
<protein>
    <submittedName>
        <fullName evidence="3">Uncharacterized protein LOC112690184</fullName>
    </submittedName>
</protein>
<keyword evidence="2" id="KW-1185">Reference proteome</keyword>
<dbReference type="EMBL" id="GGMS01013308">
    <property type="protein sequence ID" value="MBY82511.1"/>
    <property type="molecule type" value="Transcribed_RNA"/>
</dbReference>
<evidence type="ECO:0000313" key="2">
    <source>
        <dbReference type="Proteomes" id="UP000694846"/>
    </source>
</evidence>
<dbReference type="AlphaFoldDB" id="A0A2S2QXL4"/>
<proteinExistence type="predicted"/>
<dbReference type="OrthoDB" id="5798273at2759"/>
<dbReference type="PANTHER" id="PTHR34717:SF1">
    <property type="entry name" value="EG:BACR7A4.20 PROTEIN"/>
    <property type="match status" value="1"/>
</dbReference>
<reference evidence="3" key="2">
    <citation type="submission" date="2025-04" db="UniProtKB">
        <authorList>
            <consortium name="RefSeq"/>
        </authorList>
    </citation>
    <scope>IDENTIFICATION</scope>
    <source>
        <tissue evidence="3">Whole body</tissue>
    </source>
</reference>
<sequence>MVHQSDVFLNYYKLPGPWYNVKYTIYYWFFTAVKKILRIFDIHSKHGRPEDNDGPHRLNDVVGYDATWIGGTTSDSKWIILALDRRKNCKMSIGYVYVQIPGIGRLATPMYPNSMENTKGNSANGFALDEYSLTMSKPLRQWFITFHGNMTFVDDPKNTVRVKINADWKSKRDVWLLNRDLSSESFADSFALENWRKFAEPLLDRSKDDVVHWEQFGDLNANVEINGNIIEIRNAMTLRDRSFGKIRNFSAMHRYFYVTIFLDDGCSLVITVVCHKITFSRLFFGFISNDDGTYTNIDWSDLNIYQFGENGKVAEELCFLIRIGKTVHTVQISCDSQHWYRLEKDVVRCEQIGKCLLDYRVGKCMIQSLYSETSLKAKPLYKPLEFLDN</sequence>
<name>A0A2S2QXL4_9HEMI</name>
<gene>
    <name evidence="3" type="primary">LOC112690184</name>
    <name evidence="1" type="ORF">g.4225</name>
</gene>
<accession>A0A2S2QXL4</accession>
<reference evidence="1" key="1">
    <citation type="submission" date="2018-04" db="EMBL/GenBank/DDBJ databases">
        <title>Transcriptome assembly of Sipha flava.</title>
        <authorList>
            <person name="Scully E.D."/>
            <person name="Geib S.M."/>
            <person name="Palmer N.A."/>
            <person name="Koch K."/>
            <person name="Bradshaw J."/>
            <person name="Heng-Moss T."/>
            <person name="Sarath G."/>
        </authorList>
    </citation>
    <scope>NUCLEOTIDE SEQUENCE</scope>
</reference>
<evidence type="ECO:0000313" key="3">
    <source>
        <dbReference type="RefSeq" id="XP_025419923.1"/>
    </source>
</evidence>
<dbReference type="GeneID" id="112690184"/>
<dbReference type="RefSeq" id="XP_025419923.1">
    <property type="nucleotide sequence ID" value="XM_025564138.1"/>
</dbReference>
<organism evidence="1">
    <name type="scientific">Sipha flava</name>
    <name type="common">yellow sugarcane aphid</name>
    <dbReference type="NCBI Taxonomy" id="143950"/>
    <lineage>
        <taxon>Eukaryota</taxon>
        <taxon>Metazoa</taxon>
        <taxon>Ecdysozoa</taxon>
        <taxon>Arthropoda</taxon>
        <taxon>Hexapoda</taxon>
        <taxon>Insecta</taxon>
        <taxon>Pterygota</taxon>
        <taxon>Neoptera</taxon>
        <taxon>Paraneoptera</taxon>
        <taxon>Hemiptera</taxon>
        <taxon>Sternorrhyncha</taxon>
        <taxon>Aphidomorpha</taxon>
        <taxon>Aphidoidea</taxon>
        <taxon>Aphididae</taxon>
        <taxon>Sipha</taxon>
    </lineage>
</organism>
<dbReference type="Proteomes" id="UP000694846">
    <property type="component" value="Unplaced"/>
</dbReference>
<dbReference type="PANTHER" id="PTHR34717">
    <property type="entry name" value="EG:BACR7A4.20 PROTEIN"/>
    <property type="match status" value="1"/>
</dbReference>